<feature type="region of interest" description="Disordered" evidence="7">
    <location>
        <begin position="2214"/>
        <end position="2239"/>
    </location>
</feature>
<dbReference type="Pfam" id="PF13193">
    <property type="entry name" value="AMP-binding_C"/>
    <property type="match status" value="2"/>
</dbReference>
<dbReference type="GO" id="GO:0044550">
    <property type="term" value="P:secondary metabolite biosynthetic process"/>
    <property type="evidence" value="ECO:0007669"/>
    <property type="project" value="UniProtKB-ARBA"/>
</dbReference>
<dbReference type="Gene3D" id="3.30.559.10">
    <property type="entry name" value="Chloramphenicol acetyltransferase-like domain"/>
    <property type="match status" value="3"/>
</dbReference>
<dbReference type="PROSITE" id="PS50075">
    <property type="entry name" value="CARRIER"/>
    <property type="match status" value="3"/>
</dbReference>
<dbReference type="CDD" id="cd19540">
    <property type="entry name" value="LCL_NRPS-like"/>
    <property type="match status" value="2"/>
</dbReference>
<dbReference type="NCBIfam" id="TIGR01720">
    <property type="entry name" value="NRPS-para261"/>
    <property type="match status" value="1"/>
</dbReference>
<dbReference type="NCBIfam" id="TIGR01733">
    <property type="entry name" value="AA-adenyl-dom"/>
    <property type="match status" value="2"/>
</dbReference>
<feature type="domain" description="Carrier" evidence="8">
    <location>
        <begin position="1168"/>
        <end position="1243"/>
    </location>
</feature>
<protein>
    <submittedName>
        <fullName evidence="9">Amino acid adenylation domain-containing protein</fullName>
    </submittedName>
</protein>
<dbReference type="SUPFAM" id="SSF47336">
    <property type="entry name" value="ACP-like"/>
    <property type="match status" value="3"/>
</dbReference>
<dbReference type="GO" id="GO:0017000">
    <property type="term" value="P:antibiotic biosynthetic process"/>
    <property type="evidence" value="ECO:0007669"/>
    <property type="project" value="UniProtKB-KW"/>
</dbReference>
<dbReference type="GO" id="GO:0043041">
    <property type="term" value="P:amino acid activation for nonribosomal peptide biosynthetic process"/>
    <property type="evidence" value="ECO:0007669"/>
    <property type="project" value="TreeGrafter"/>
</dbReference>
<comment type="similarity">
    <text evidence="2">Belongs to the ATP-dependent AMP-binding enzyme family.</text>
</comment>
<dbReference type="InterPro" id="IPR009081">
    <property type="entry name" value="PP-bd_ACP"/>
</dbReference>
<proteinExistence type="inferred from homology"/>
<dbReference type="FunFam" id="1.10.1200.10:FF:000016">
    <property type="entry name" value="Non-ribosomal peptide synthase"/>
    <property type="match status" value="2"/>
</dbReference>
<evidence type="ECO:0000256" key="1">
    <source>
        <dbReference type="ARBA" id="ARBA00001957"/>
    </source>
</evidence>
<organism evidence="9 10">
    <name type="scientific">Streptomyces armeniacus</name>
    <dbReference type="NCBI Taxonomy" id="83291"/>
    <lineage>
        <taxon>Bacteria</taxon>
        <taxon>Bacillati</taxon>
        <taxon>Actinomycetota</taxon>
        <taxon>Actinomycetes</taxon>
        <taxon>Kitasatosporales</taxon>
        <taxon>Streptomycetaceae</taxon>
        <taxon>Streptomyces</taxon>
    </lineage>
</organism>
<dbReference type="GO" id="GO:0003824">
    <property type="term" value="F:catalytic activity"/>
    <property type="evidence" value="ECO:0007669"/>
    <property type="project" value="InterPro"/>
</dbReference>
<dbReference type="Pfam" id="PF00501">
    <property type="entry name" value="AMP-binding"/>
    <property type="match status" value="2"/>
</dbReference>
<feature type="region of interest" description="Disordered" evidence="7">
    <location>
        <begin position="2309"/>
        <end position="2330"/>
    </location>
</feature>
<feature type="compositionally biased region" description="Basic and acidic residues" evidence="7">
    <location>
        <begin position="1156"/>
        <end position="1172"/>
    </location>
</feature>
<dbReference type="Gene3D" id="1.10.1200.10">
    <property type="entry name" value="ACP-like"/>
    <property type="match status" value="3"/>
</dbReference>
<dbReference type="SUPFAM" id="SSF56801">
    <property type="entry name" value="Acetyl-CoA synthetase-like"/>
    <property type="match status" value="3"/>
</dbReference>
<evidence type="ECO:0000256" key="4">
    <source>
        <dbReference type="ARBA" id="ARBA00022553"/>
    </source>
</evidence>
<evidence type="ECO:0000313" key="10">
    <source>
        <dbReference type="Proteomes" id="UP000254425"/>
    </source>
</evidence>
<reference evidence="9 10" key="1">
    <citation type="submission" date="2018-07" db="EMBL/GenBank/DDBJ databases">
        <title>Draft genome of the type strain Streptomyces armeniacus ATCC 15676.</title>
        <authorList>
            <person name="Labana P."/>
            <person name="Gosse J.T."/>
            <person name="Boddy C.N."/>
        </authorList>
    </citation>
    <scope>NUCLEOTIDE SEQUENCE [LARGE SCALE GENOMIC DNA]</scope>
    <source>
        <strain evidence="9 10">ATCC 15676</strain>
    </source>
</reference>
<dbReference type="InterPro" id="IPR001242">
    <property type="entry name" value="Condensation_dom"/>
</dbReference>
<dbReference type="GO" id="GO:0031177">
    <property type="term" value="F:phosphopantetheine binding"/>
    <property type="evidence" value="ECO:0007669"/>
    <property type="project" value="InterPro"/>
</dbReference>
<sequence>MSAMTPAPASPAPARAYLAARLPEYMVPAAFVALDALPLTTTGKLDRHALPEPDLSAEPGQRPATGPYEEILAGLFADVLGLPSVAAGDDFFAAGGHSLLATKLISRIRTALDVEVPVRQLFETPTPRGLARTLHARRTPARRALTAGPRPDRVPLSSAQRRLWFLHQLEGPSPTYNLQVSLRVDGPLDTTALAGALNDVVGRHESLRTVCGTDAHTTGAGPGEPYQRLLRHDPTQPPVELVETAEEMLEHELDLAFRHEFDLAAELPLRAWVFRLSPDQHVVMLLLHHIAGDGASLRPLLDDLAAAYTARRTGGEPCWDGLPVQYADYALWQRDVLGDPRDADSLAGRQLAHWRDALAGVPDELPLPYDRARPATPSYRGDAVPFTVPPGLHARLAGLARATGSTVFMTVQTALAALLHRLGAGTDIPLGTPVAGRTDAALEPLVGFFVNTLVLRTDVGGDPTVRELLRRVRETDLAAYAHQDLPFEQLVEELNPTRSLSRNPLFQVMLAFNDGGALTVADRFAGLTARPEPVAARFAKVDLLFNLTEHHDPATGATALDGSLEFATDLFDRSTAADLVRRLLRVLEAMTEDPDRRVGRISLLDGPERRRMLPASASASASVPAPRAWSRRATLPELFEEQAARTPDSTAVAYEGRELTYAELNRRANALAHTLTARGVGPETFVGVLLPRSEQLVVAVLAVLKAGAAYVPVDPGYPAERIESMLRDAAPVLVLTAPGTQLPDAGVPFETLDAYGRGDGGALRGETRDVTDADRTCPLRPDHPAYTIFTSGSTGRPKGVVVPHQNVVRLFDATLEWFDFGPDDVWTLFHSHAFDFSVWELWGALLYGGRLVVVSHETSRSPREFLELLVRERVTVLNQTPSAFHQLSQADAERPGPGGRLSLRTIVFGGEALEPGRLADWYARHPDDAPVLVNMYGITETTVHVTHAGLTHESARTSDSTVGCPIADLRAYVLDAGLNPVPAGVPGELYVAGAGLARGYLGRPGLTAERFPADPFGAPGDRMYRTGDVARWNGRGELVHLGRADDQVKIRGFRIEPGEIEAVLARHPRTAQCAVVVREDRPGDKRLVAYVVPAAAPDAVPADAARAESGAGTAGLREYAAGALPAYMVPAAFVALDALPLTTNGKLDRAALPAPEQHHRRDESTAREPRNARERALCEQFADVLAVDGVGIDDDFFALGGHSLLATRLISQIRSALGVETPVRQLFETPTVAGLAEALESAGAAERAPLAPRVRPPRLPLSSAQQRFWFLHKLEGPSHIYNIPVALRLSGALDRDALEQALEDLVARHESLRTAFEEDDEGPYQVVLDPHDARPALHVEQTAPADLDARLAREARHAFELSRTAPVRARLFALGEDDHVLLLLVHHIAADGWSMEPLLRDLAEAYEARRAGHRPAEPAVPLPQYADYALWHRDVLGAEDDPASPFARQLRYWRDQLDGIPEELPLPTDRPRPAAVSYGGGWFRFEIPAALHARLDALARDTGSSVFMVLQAGLAALLHRMGGGDDIPVGSPVAGRTDEAMDGMVGLFVNTLVLRTDLSGDPSVRELVARVRETALGAYAHQDIPFERLVDELNPERSLARNPLFQVMLAFNHADVESAADDLGRFGGLGLRAYPVETTASRFDLVFGLTQRRAPDGGPGGLVGGVEYSTDLFDRGTVEALAGRLVRLLGEMADEPARKVGALDLVGTAERRRVLTDWNDTARTPVRATVPELFRAQAARTPGRPALAGHEKSLTYAELDALSDRCARRLADAGMATGSPVALLLDRSVELVVWILAVLKAGGAYVPLHPSYPADRMRWMADDVGAGWLVTDRPREGLPELAGAVRLIAADTSAPEVAACPGGPLARPCHPDQLAYVMYTSGSTGRPKGVAVSHANVAELATDPAFAGDAHRRVLLHSSHAFDASTYEMWVPLLSGGCAVVADSGHLTPDTLRHAVERHGVSAAFLTTALFNMLSREAGDVLGGLAEVWFGGESVSPPVVDAFVRACPDTRVVHVYGPTETTTFATAFPVPAGRARADAVPIGHPMANTRAYVLDPGLRPVPAGVPGELYLSGTGLARGYTGRPGLSAGRFVADPYGPSGGRMYRTGDVVRWSSEGALEFVGRADDQVKIRGFRIEPGEIEAVLTGAPEVERCAVVVREDRPGDKRLVAYAVPSAPGVDEETLRARLAAGVPDYMVPSAFVLMDALPLNSNGKIDRGALPAPEPAAARQDDDGPLAPRTPREELLCGLFREVLGLEQIGVLDGFFSLGGDSISSIQLVSAARRNGLSFSVRDIFEQATAAGLAAVATEVPADGKRPADTRTRTGAAADTGTVPATPVQAWLSELGGPVAAFHQSAVLVVPAGARHGHLAGAVTALARHHAALRARLRTGDGWTLEIPGPEAFTADTCLTRVDAHGAEGEELTALLAEHSRRAASRLAPGEGRMLDLVWLDRGPADTGRLLMLVHHLVVDGVSWRILLGDLAEAYRACEAGREPVLDPVGTSLREWADGLRAAAVRADRAAELPLWTETVQDAPRLLASAALDPALDTHATADTLSLRLPPDVTEAVLGRVPELFRAGADDVLLAALALALAEWHGPSGPGPVRRTDGAGSGVLVDVEGHGRREELVPGADLSRTVGWFTSIRPVRLDAGGLDRAEAWAGGPAAGDLLKRTKEQLRAQPDHGMGYGLLRHLNPGTGPRLARHPRPEAAFNYLGRFAAGRGGGEWEAAPESPALSGGADPDMPLAHLVEVNALTEDGTGGPELVAHWTWATRLLTEAGVRRLAELWFDALRALVTHADDPDAGGLTPSDVSLSLLSGSEIERLQAEWRGQK</sequence>
<feature type="compositionally biased region" description="Basic and acidic residues" evidence="7">
    <location>
        <begin position="2311"/>
        <end position="2321"/>
    </location>
</feature>
<dbReference type="InterPro" id="IPR020806">
    <property type="entry name" value="PKS_PP-bd"/>
</dbReference>
<dbReference type="CDD" id="cd12117">
    <property type="entry name" value="A_NRPS_Srf_like"/>
    <property type="match status" value="1"/>
</dbReference>
<dbReference type="InterPro" id="IPR000873">
    <property type="entry name" value="AMP-dep_synth/lig_dom"/>
</dbReference>
<feature type="domain" description="Carrier" evidence="8">
    <location>
        <begin position="2236"/>
        <end position="2310"/>
    </location>
</feature>
<dbReference type="Gene3D" id="3.40.50.980">
    <property type="match status" value="2"/>
</dbReference>
<comment type="cofactor">
    <cofactor evidence="1">
        <name>pantetheine 4'-phosphate</name>
        <dbReference type="ChEBI" id="CHEBI:47942"/>
    </cofactor>
</comment>
<dbReference type="SUPFAM" id="SSF52777">
    <property type="entry name" value="CoA-dependent acyltransferases"/>
    <property type="match status" value="6"/>
</dbReference>
<dbReference type="InterPro" id="IPR020845">
    <property type="entry name" value="AMP-binding_CS"/>
</dbReference>
<dbReference type="GO" id="GO:0072330">
    <property type="term" value="P:monocarboxylic acid biosynthetic process"/>
    <property type="evidence" value="ECO:0007669"/>
    <property type="project" value="UniProtKB-ARBA"/>
</dbReference>
<evidence type="ECO:0000259" key="8">
    <source>
        <dbReference type="PROSITE" id="PS50075"/>
    </source>
</evidence>
<dbReference type="InterPro" id="IPR045851">
    <property type="entry name" value="AMP-bd_C_sf"/>
</dbReference>
<dbReference type="Gene3D" id="3.30.300.30">
    <property type="match status" value="3"/>
</dbReference>
<dbReference type="InterPro" id="IPR010071">
    <property type="entry name" value="AA_adenyl_dom"/>
</dbReference>
<dbReference type="FunFam" id="3.40.50.12780:FF:000012">
    <property type="entry name" value="Non-ribosomal peptide synthetase"/>
    <property type="match status" value="1"/>
</dbReference>
<evidence type="ECO:0000256" key="3">
    <source>
        <dbReference type="ARBA" id="ARBA00022450"/>
    </source>
</evidence>
<feature type="region of interest" description="Disordered" evidence="7">
    <location>
        <begin position="1150"/>
        <end position="1172"/>
    </location>
</feature>
<dbReference type="InterPro" id="IPR006162">
    <property type="entry name" value="Ppantetheine_attach_site"/>
</dbReference>
<evidence type="ECO:0000256" key="7">
    <source>
        <dbReference type="SAM" id="MobiDB-lite"/>
    </source>
</evidence>
<dbReference type="Proteomes" id="UP000254425">
    <property type="component" value="Chromosome"/>
</dbReference>
<dbReference type="FunFam" id="3.30.300.30:FF:000010">
    <property type="entry name" value="Enterobactin synthetase component F"/>
    <property type="match status" value="2"/>
</dbReference>
<dbReference type="Gene3D" id="2.30.38.10">
    <property type="entry name" value="Luciferase, Domain 3"/>
    <property type="match status" value="1"/>
</dbReference>
<dbReference type="FunFam" id="3.40.50.980:FF:000002">
    <property type="entry name" value="Enterobactin synthetase component F"/>
    <property type="match status" value="1"/>
</dbReference>
<dbReference type="EMBL" id="CP031320">
    <property type="protein sequence ID" value="AXK36541.1"/>
    <property type="molecule type" value="Genomic_DNA"/>
</dbReference>
<gene>
    <name evidence="9" type="ORF">DVA86_32160</name>
</gene>
<dbReference type="SMART" id="SM00823">
    <property type="entry name" value="PKS_PP"/>
    <property type="match status" value="3"/>
</dbReference>
<dbReference type="FunFam" id="2.30.38.10:FF:000001">
    <property type="entry name" value="Non-ribosomal peptide synthetase PvdI"/>
    <property type="match status" value="2"/>
</dbReference>
<keyword evidence="5" id="KW-0677">Repeat</keyword>
<dbReference type="GO" id="GO:0005737">
    <property type="term" value="C:cytoplasm"/>
    <property type="evidence" value="ECO:0007669"/>
    <property type="project" value="TreeGrafter"/>
</dbReference>
<dbReference type="GO" id="GO:0008610">
    <property type="term" value="P:lipid biosynthetic process"/>
    <property type="evidence" value="ECO:0007669"/>
    <property type="project" value="UniProtKB-ARBA"/>
</dbReference>
<dbReference type="KEGG" id="sarm:DVA86_32160"/>
<dbReference type="Gene3D" id="3.40.50.12780">
    <property type="entry name" value="N-terminal domain of ligase-like"/>
    <property type="match status" value="1"/>
</dbReference>
<accession>A0A345XY25</accession>
<evidence type="ECO:0000256" key="5">
    <source>
        <dbReference type="ARBA" id="ARBA00022737"/>
    </source>
</evidence>
<dbReference type="InterPro" id="IPR025110">
    <property type="entry name" value="AMP-bd_C"/>
</dbReference>
<dbReference type="Pfam" id="PF00550">
    <property type="entry name" value="PP-binding"/>
    <property type="match status" value="3"/>
</dbReference>
<dbReference type="PANTHER" id="PTHR45527">
    <property type="entry name" value="NONRIBOSOMAL PEPTIDE SYNTHETASE"/>
    <property type="match status" value="1"/>
</dbReference>
<dbReference type="PROSITE" id="PS00012">
    <property type="entry name" value="PHOSPHOPANTETHEINE"/>
    <property type="match status" value="3"/>
</dbReference>
<dbReference type="CDD" id="cd17643">
    <property type="entry name" value="A_NRPS_Cytc1-like"/>
    <property type="match status" value="1"/>
</dbReference>
<keyword evidence="4" id="KW-0597">Phosphoprotein</keyword>
<dbReference type="InterPro" id="IPR010060">
    <property type="entry name" value="NRPS_synth"/>
</dbReference>
<evidence type="ECO:0000313" key="9">
    <source>
        <dbReference type="EMBL" id="AXK36541.1"/>
    </source>
</evidence>
<name>A0A345XY25_9ACTN</name>
<dbReference type="InterPro" id="IPR042099">
    <property type="entry name" value="ANL_N_sf"/>
</dbReference>
<dbReference type="InterPro" id="IPR036736">
    <property type="entry name" value="ACP-like_sf"/>
</dbReference>
<dbReference type="NCBIfam" id="NF003417">
    <property type="entry name" value="PRK04813.1"/>
    <property type="match status" value="3"/>
</dbReference>
<keyword evidence="10" id="KW-1185">Reference proteome</keyword>
<dbReference type="PROSITE" id="PS00455">
    <property type="entry name" value="AMP_BINDING"/>
    <property type="match status" value="1"/>
</dbReference>
<keyword evidence="6" id="KW-0045">Antibiotic biosynthesis</keyword>
<dbReference type="Pfam" id="PF00668">
    <property type="entry name" value="Condensation"/>
    <property type="match status" value="3"/>
</dbReference>
<feature type="domain" description="Carrier" evidence="8">
    <location>
        <begin position="63"/>
        <end position="138"/>
    </location>
</feature>
<keyword evidence="3" id="KW-0596">Phosphopantetheine</keyword>
<dbReference type="FunFam" id="1.10.1200.10:FF:000005">
    <property type="entry name" value="Nonribosomal peptide synthetase 1"/>
    <property type="match status" value="1"/>
</dbReference>
<dbReference type="FunFam" id="3.40.50.980:FF:000001">
    <property type="entry name" value="Non-ribosomal peptide synthetase"/>
    <property type="match status" value="2"/>
</dbReference>
<dbReference type="Gene3D" id="3.30.559.30">
    <property type="entry name" value="Nonribosomal peptide synthetase, condensation domain"/>
    <property type="match status" value="3"/>
</dbReference>
<dbReference type="RefSeq" id="WP_208883518.1">
    <property type="nucleotide sequence ID" value="NZ_CP031320.1"/>
</dbReference>
<dbReference type="InterPro" id="IPR023213">
    <property type="entry name" value="CAT-like_dom_sf"/>
</dbReference>
<evidence type="ECO:0000256" key="6">
    <source>
        <dbReference type="ARBA" id="ARBA00023194"/>
    </source>
</evidence>
<evidence type="ECO:0000256" key="2">
    <source>
        <dbReference type="ARBA" id="ARBA00006432"/>
    </source>
</evidence>
<dbReference type="PANTHER" id="PTHR45527:SF1">
    <property type="entry name" value="FATTY ACID SYNTHASE"/>
    <property type="match status" value="1"/>
</dbReference>